<dbReference type="AlphaFoldDB" id="A0A5N6QFQ1"/>
<organism evidence="1 2">
    <name type="scientific">Carpinus fangiana</name>
    <dbReference type="NCBI Taxonomy" id="176857"/>
    <lineage>
        <taxon>Eukaryota</taxon>
        <taxon>Viridiplantae</taxon>
        <taxon>Streptophyta</taxon>
        <taxon>Embryophyta</taxon>
        <taxon>Tracheophyta</taxon>
        <taxon>Spermatophyta</taxon>
        <taxon>Magnoliopsida</taxon>
        <taxon>eudicotyledons</taxon>
        <taxon>Gunneridae</taxon>
        <taxon>Pentapetalae</taxon>
        <taxon>rosids</taxon>
        <taxon>fabids</taxon>
        <taxon>Fagales</taxon>
        <taxon>Betulaceae</taxon>
        <taxon>Carpinus</taxon>
    </lineage>
</organism>
<reference evidence="1 2" key="1">
    <citation type="submission" date="2019-06" db="EMBL/GenBank/DDBJ databases">
        <title>A chromosomal-level reference genome of Carpinus fangiana (Coryloideae, Betulaceae).</title>
        <authorList>
            <person name="Yang X."/>
            <person name="Wang Z."/>
            <person name="Zhang L."/>
            <person name="Hao G."/>
            <person name="Liu J."/>
            <person name="Yang Y."/>
        </authorList>
    </citation>
    <scope>NUCLEOTIDE SEQUENCE [LARGE SCALE GENOMIC DNA]</scope>
    <source>
        <strain evidence="1">Cfa_2016G</strain>
        <tissue evidence="1">Leaf</tissue>
    </source>
</reference>
<dbReference type="Proteomes" id="UP000327013">
    <property type="component" value="Chromosome 1"/>
</dbReference>
<name>A0A5N6QFQ1_9ROSI</name>
<gene>
    <name evidence="1" type="ORF">FH972_002596</name>
</gene>
<evidence type="ECO:0000313" key="2">
    <source>
        <dbReference type="Proteomes" id="UP000327013"/>
    </source>
</evidence>
<protein>
    <submittedName>
        <fullName evidence="1">Uncharacterized protein</fullName>
    </submittedName>
</protein>
<keyword evidence="2" id="KW-1185">Reference proteome</keyword>
<evidence type="ECO:0000313" key="1">
    <source>
        <dbReference type="EMBL" id="KAE7998017.1"/>
    </source>
</evidence>
<sequence>MSSFALAFDLASKFSAERAATKFGWNQLGDLTIDQVWGLGAEEANYRKSREPLCLGPAEDEGETNLIMISEVLYNSVEWFAKGSNQNGAYFSHRDEK</sequence>
<proteinExistence type="predicted"/>
<dbReference type="EMBL" id="CM017321">
    <property type="protein sequence ID" value="KAE7998017.1"/>
    <property type="molecule type" value="Genomic_DNA"/>
</dbReference>
<accession>A0A5N6QFQ1</accession>